<sequence length="471" mass="52864">MAVTVTIDTVDRTSSVVFNSLRKIDNLNQQVDTLDFSVRKYGSLTYVPTIGQEVVVQSDSVTVFGGVIVRIEETMKSAAILEYNIKCADYAQYLKRELVTERYEGETVFDIVDDFVTTYASDFTTANVVVGPTIQSIAFNRITVAESLQKLADAIGYVWYVDYDKDIHFFPKNTELAPYSLSDTSGNYIYESLEITEDITQLRNVVLVQGGEQESAGTRTETFTGDGTRVQFALANKFSSLPTIVVNSVTQNVGVEFLDDDASFDVMWNYNEKYMRFTAGHTPANTHAITVTQKYLFPIAARVPSLASIGLFGTYEFAITDKSIISQDEAVERARAELASYQNQQYDGRFRTYEPGLRSGQVIQINSVQRDKGISVLIQSVSMAMRDPMGASFEYEVRFATFKNIGIIEFLQRQLRDREVIVDDSEQLLNLYEFNDTMTFVDSIDAPTFTTGPYKYGPHANAAVCGYSTWE</sequence>
<gene>
    <name evidence="1" type="ORF">UFOVP594_16</name>
</gene>
<evidence type="ECO:0000313" key="1">
    <source>
        <dbReference type="EMBL" id="CAB4151452.1"/>
    </source>
</evidence>
<protein>
    <submittedName>
        <fullName evidence="1">Uncharacterized protein</fullName>
    </submittedName>
</protein>
<dbReference type="EMBL" id="LR796572">
    <property type="protein sequence ID" value="CAB4151452.1"/>
    <property type="molecule type" value="Genomic_DNA"/>
</dbReference>
<organism evidence="1">
    <name type="scientific">uncultured Caudovirales phage</name>
    <dbReference type="NCBI Taxonomy" id="2100421"/>
    <lineage>
        <taxon>Viruses</taxon>
        <taxon>Duplodnaviria</taxon>
        <taxon>Heunggongvirae</taxon>
        <taxon>Uroviricota</taxon>
        <taxon>Caudoviricetes</taxon>
        <taxon>Peduoviridae</taxon>
        <taxon>Maltschvirus</taxon>
        <taxon>Maltschvirus maltsch</taxon>
    </lineage>
</organism>
<proteinExistence type="predicted"/>
<reference evidence="1" key="1">
    <citation type="submission" date="2020-04" db="EMBL/GenBank/DDBJ databases">
        <authorList>
            <person name="Chiriac C."/>
            <person name="Salcher M."/>
            <person name="Ghai R."/>
            <person name="Kavagutti S V."/>
        </authorList>
    </citation>
    <scope>NUCLEOTIDE SEQUENCE</scope>
</reference>
<dbReference type="SUPFAM" id="SSF69279">
    <property type="entry name" value="Phage tail proteins"/>
    <property type="match status" value="1"/>
</dbReference>
<accession>A0A6J5MYF5</accession>
<name>A0A6J5MYF5_9CAUD</name>